<dbReference type="InterPro" id="IPR059226">
    <property type="entry name" value="Choice_anch_Q_dom"/>
</dbReference>
<feature type="signal peptide" evidence="3">
    <location>
        <begin position="1"/>
        <end position="28"/>
    </location>
</feature>
<sequence length="534" mass="52465">MQKSSSSVTRWGASTFACALVCSGVAVAAPASAVPAATAVSVTSLADTETPGTLRSAFIAAEATPGADEITFAVTGTITLESPLPTVTRGGVSIVGPGSSELTIMGATVPVNEDEPGSIEPYSMTFLSDTSGASVVISGLTISGGSGAIAALLNGDESAVPTFTLSDVVIENTVPYVGGALAVAGNMAGTASIVNSVFSNNRGGSIGGAVFAAGLSTFTVDSTTIDGNTAVNGGTGLYAWEVDAVRVVNTTFSNNTTPNAAAGYFSAGGTSVEFVQSTFSGNVAEEFGSAIFVVDTETATIQHSTVTANGSATASSPAVILNVPQFSIDSSILSGNRSSAAVPTDFAFGDEWIPTGALDAMVTEVQAGSTFAADASAPSESSASSAPVAAGSPMPVQPSTISSSLFGQAATSVDPSIDVTNSLFGADAQLGALTDNGGRTLTHLPAATSPAIDAGNAATLAGLTTDQRGSARVVGAGVDVGSVEVQAIVTPAGAPKAELAETGMDASGILLAVGALMLAGIAALGVRRRRAHMK</sequence>
<keyword evidence="2" id="KW-0472">Membrane</keyword>
<dbReference type="InterPro" id="IPR011050">
    <property type="entry name" value="Pectin_lyase_fold/virulence"/>
</dbReference>
<keyword evidence="2" id="KW-0812">Transmembrane</keyword>
<dbReference type="EMBL" id="JACCFM010000001">
    <property type="protein sequence ID" value="NYJ18678.1"/>
    <property type="molecule type" value="Genomic_DNA"/>
</dbReference>
<evidence type="ECO:0000256" key="2">
    <source>
        <dbReference type="SAM" id="Phobius"/>
    </source>
</evidence>
<feature type="chain" id="PRO_5031341568" evidence="3">
    <location>
        <begin position="29"/>
        <end position="534"/>
    </location>
</feature>
<keyword evidence="3" id="KW-0732">Signal</keyword>
<reference evidence="4 5" key="1">
    <citation type="submission" date="2020-07" db="EMBL/GenBank/DDBJ databases">
        <title>Sequencing the genomes of 1000 actinobacteria strains.</title>
        <authorList>
            <person name="Klenk H.-P."/>
        </authorList>
    </citation>
    <scope>NUCLEOTIDE SEQUENCE [LARGE SCALE GENOMIC DNA]</scope>
    <source>
        <strain evidence="4 5">LI1</strain>
    </source>
</reference>
<dbReference type="NCBIfam" id="TIGR01167">
    <property type="entry name" value="LPXTG_anchor"/>
    <property type="match status" value="1"/>
</dbReference>
<dbReference type="SUPFAM" id="SSF51126">
    <property type="entry name" value="Pectin lyase-like"/>
    <property type="match status" value="1"/>
</dbReference>
<feature type="compositionally biased region" description="Low complexity" evidence="1">
    <location>
        <begin position="372"/>
        <end position="394"/>
    </location>
</feature>
<gene>
    <name evidence="4" type="ORF">HNR05_000469</name>
</gene>
<name>A0A7Z0EBM2_9MICO</name>
<dbReference type="AlphaFoldDB" id="A0A7Z0EBM2"/>
<feature type="transmembrane region" description="Helical" evidence="2">
    <location>
        <begin position="506"/>
        <end position="526"/>
    </location>
</feature>
<evidence type="ECO:0000313" key="4">
    <source>
        <dbReference type="EMBL" id="NYJ18678.1"/>
    </source>
</evidence>
<dbReference type="InterPro" id="IPR012334">
    <property type="entry name" value="Pectin_lyas_fold"/>
</dbReference>
<evidence type="ECO:0000256" key="1">
    <source>
        <dbReference type="SAM" id="MobiDB-lite"/>
    </source>
</evidence>
<organism evidence="4 5">
    <name type="scientific">Glaciibacter psychrotolerans</name>
    <dbReference type="NCBI Taxonomy" id="670054"/>
    <lineage>
        <taxon>Bacteria</taxon>
        <taxon>Bacillati</taxon>
        <taxon>Actinomycetota</taxon>
        <taxon>Actinomycetes</taxon>
        <taxon>Micrococcales</taxon>
        <taxon>Microbacteriaceae</taxon>
        <taxon>Glaciibacter</taxon>
    </lineage>
</organism>
<dbReference type="NCBIfam" id="NF041518">
    <property type="entry name" value="choice_anch_Q"/>
    <property type="match status" value="1"/>
</dbReference>
<comment type="caution">
    <text evidence="4">The sequence shown here is derived from an EMBL/GenBank/DDBJ whole genome shotgun (WGS) entry which is preliminary data.</text>
</comment>
<dbReference type="Proteomes" id="UP000537260">
    <property type="component" value="Unassembled WGS sequence"/>
</dbReference>
<feature type="region of interest" description="Disordered" evidence="1">
    <location>
        <begin position="372"/>
        <end position="395"/>
    </location>
</feature>
<keyword evidence="2" id="KW-1133">Transmembrane helix</keyword>
<dbReference type="RefSeq" id="WP_179577554.1">
    <property type="nucleotide sequence ID" value="NZ_JACCFM010000001.1"/>
</dbReference>
<dbReference type="Gene3D" id="2.160.20.10">
    <property type="entry name" value="Single-stranded right-handed beta-helix, Pectin lyase-like"/>
    <property type="match status" value="1"/>
</dbReference>
<proteinExistence type="predicted"/>
<dbReference type="PANTHER" id="PTHR11319">
    <property type="entry name" value="G PROTEIN-COUPLED RECEPTOR-RELATED"/>
    <property type="match status" value="1"/>
</dbReference>
<evidence type="ECO:0000256" key="3">
    <source>
        <dbReference type="SAM" id="SignalP"/>
    </source>
</evidence>
<dbReference type="PANTHER" id="PTHR11319:SF35">
    <property type="entry name" value="OUTER MEMBRANE PROTEIN PMPC-RELATED"/>
    <property type="match status" value="1"/>
</dbReference>
<accession>A0A7Z0EBM2</accession>
<keyword evidence="5" id="KW-1185">Reference proteome</keyword>
<protein>
    <submittedName>
        <fullName evidence="4">LPXTG-motif cell wall-anchored protein</fullName>
    </submittedName>
</protein>
<evidence type="ECO:0000313" key="5">
    <source>
        <dbReference type="Proteomes" id="UP000537260"/>
    </source>
</evidence>